<keyword evidence="2" id="KW-1185">Reference proteome</keyword>
<evidence type="ECO:0000313" key="1">
    <source>
        <dbReference type="EMBL" id="KHN79872.1"/>
    </source>
</evidence>
<reference evidence="1 2" key="1">
    <citation type="submission" date="2014-11" db="EMBL/GenBank/DDBJ databases">
        <title>Genetic blueprint of the zoonotic pathogen Toxocara canis.</title>
        <authorList>
            <person name="Zhu X.-Q."/>
            <person name="Korhonen P.K."/>
            <person name="Cai H."/>
            <person name="Young N.D."/>
            <person name="Nejsum P."/>
            <person name="von Samson-Himmelstjerna G."/>
            <person name="Boag P.R."/>
            <person name="Tan P."/>
            <person name="Li Q."/>
            <person name="Min J."/>
            <person name="Yang Y."/>
            <person name="Wang X."/>
            <person name="Fang X."/>
            <person name="Hall R.S."/>
            <person name="Hofmann A."/>
            <person name="Sternberg P.W."/>
            <person name="Jex A.R."/>
            <person name="Gasser R.B."/>
        </authorList>
    </citation>
    <scope>NUCLEOTIDE SEQUENCE [LARGE SCALE GENOMIC DNA]</scope>
    <source>
        <strain evidence="1">PN_DK_2014</strain>
    </source>
</reference>
<comment type="caution">
    <text evidence="1">The sequence shown here is derived from an EMBL/GenBank/DDBJ whole genome shotgun (WGS) entry which is preliminary data.</text>
</comment>
<name>A0A0B2VES9_TOXCA</name>
<accession>A0A0B2VES9</accession>
<protein>
    <submittedName>
        <fullName evidence="1">Uncharacterized protein</fullName>
    </submittedName>
</protein>
<dbReference type="Proteomes" id="UP000031036">
    <property type="component" value="Unassembled WGS sequence"/>
</dbReference>
<dbReference type="EMBL" id="JPKZ01001816">
    <property type="protein sequence ID" value="KHN79872.1"/>
    <property type="molecule type" value="Genomic_DNA"/>
</dbReference>
<dbReference type="AlphaFoldDB" id="A0A0B2VES9"/>
<organism evidence="1 2">
    <name type="scientific">Toxocara canis</name>
    <name type="common">Canine roundworm</name>
    <dbReference type="NCBI Taxonomy" id="6265"/>
    <lineage>
        <taxon>Eukaryota</taxon>
        <taxon>Metazoa</taxon>
        <taxon>Ecdysozoa</taxon>
        <taxon>Nematoda</taxon>
        <taxon>Chromadorea</taxon>
        <taxon>Rhabditida</taxon>
        <taxon>Spirurina</taxon>
        <taxon>Ascaridomorpha</taxon>
        <taxon>Ascaridoidea</taxon>
        <taxon>Toxocaridae</taxon>
        <taxon>Toxocara</taxon>
    </lineage>
</organism>
<gene>
    <name evidence="1" type="ORF">Tcan_07618</name>
</gene>
<proteinExistence type="predicted"/>
<evidence type="ECO:0000313" key="2">
    <source>
        <dbReference type="Proteomes" id="UP000031036"/>
    </source>
</evidence>
<sequence>MVESGYSMRLRNGGVGVLSPSRLWRSGCTQCSRAVAESEYSVVLGHVWVALLNAQCVWVKVEAKYSMPLGYGKVGVVNALGSFLGRSAQCVWVLVESEY</sequence>